<dbReference type="OMA" id="MDFNCSK"/>
<keyword evidence="3" id="KW-0689">Ribosomal protein</keyword>
<dbReference type="EMBL" id="LT598488">
    <property type="protein sequence ID" value="SCW01752.1"/>
    <property type="molecule type" value="Genomic_DNA"/>
</dbReference>
<proteinExistence type="inferred from homology"/>
<keyword evidence="5" id="KW-0687">Ribonucleoprotein</keyword>
<evidence type="ECO:0000313" key="8">
    <source>
        <dbReference type="EMBL" id="SCW01752.1"/>
    </source>
</evidence>
<dbReference type="PANTHER" id="PTHR28236:SF1">
    <property type="entry name" value="LARGE RIBOSOMAL SUBUNIT PROTEIN ML53"/>
    <property type="match status" value="1"/>
</dbReference>
<gene>
    <name evidence="8" type="ORF">LAFE_0E06480G</name>
</gene>
<dbReference type="AlphaFoldDB" id="A0A1G4MD06"/>
<evidence type="ECO:0000256" key="1">
    <source>
        <dbReference type="ARBA" id="ARBA00004173"/>
    </source>
</evidence>
<evidence type="ECO:0000256" key="3">
    <source>
        <dbReference type="ARBA" id="ARBA00022980"/>
    </source>
</evidence>
<keyword evidence="4" id="KW-0496">Mitochondrion</keyword>
<dbReference type="Proteomes" id="UP000190831">
    <property type="component" value="Chromosome E"/>
</dbReference>
<dbReference type="InterPro" id="IPR019716">
    <property type="entry name" value="Ribosomal_mL53"/>
</dbReference>
<dbReference type="PANTHER" id="PTHR28236">
    <property type="entry name" value="54S RIBOSOMAL PROTEIN L44, MITOCHONDRIAL"/>
    <property type="match status" value="1"/>
</dbReference>
<dbReference type="Gene3D" id="3.40.30.10">
    <property type="entry name" value="Glutaredoxin"/>
    <property type="match status" value="1"/>
</dbReference>
<dbReference type="STRING" id="4955.A0A1G4MD06"/>
<accession>A0A1G4MD06</accession>
<dbReference type="FunFam" id="3.40.30.10:FF:000260">
    <property type="entry name" value="Mitochondrial ribosomal protein L44"/>
    <property type="match status" value="1"/>
</dbReference>
<organism evidence="8 9">
    <name type="scientific">Lachancea fermentati</name>
    <name type="common">Zygosaccharomyces fermentati</name>
    <dbReference type="NCBI Taxonomy" id="4955"/>
    <lineage>
        <taxon>Eukaryota</taxon>
        <taxon>Fungi</taxon>
        <taxon>Dikarya</taxon>
        <taxon>Ascomycota</taxon>
        <taxon>Saccharomycotina</taxon>
        <taxon>Saccharomycetes</taxon>
        <taxon>Saccharomycetales</taxon>
        <taxon>Saccharomycetaceae</taxon>
        <taxon>Lachancea</taxon>
    </lineage>
</organism>
<dbReference type="GO" id="GO:0005762">
    <property type="term" value="C:mitochondrial large ribosomal subunit"/>
    <property type="evidence" value="ECO:0007669"/>
    <property type="project" value="TreeGrafter"/>
</dbReference>
<dbReference type="OrthoDB" id="4136894at2759"/>
<evidence type="ECO:0000256" key="5">
    <source>
        <dbReference type="ARBA" id="ARBA00023274"/>
    </source>
</evidence>
<dbReference type="InterPro" id="IPR042776">
    <property type="entry name" value="Ribosomal_mL53_fung"/>
</dbReference>
<evidence type="ECO:0000256" key="6">
    <source>
        <dbReference type="ARBA" id="ARBA00035180"/>
    </source>
</evidence>
<name>A0A1G4MD06_LACFM</name>
<evidence type="ECO:0000256" key="7">
    <source>
        <dbReference type="ARBA" id="ARBA00077936"/>
    </source>
</evidence>
<sequence length="98" mass="11122">MITKFFTKVVVKFNPFGKEAKTARLFLSSIPPTQRVGGTSIQNVILSGNSTEKPVVKVFFKDKSEMEIDPSTVTFKEIGNFFDRHSRKLHLKESIESQ</sequence>
<evidence type="ECO:0000256" key="2">
    <source>
        <dbReference type="ARBA" id="ARBA00005557"/>
    </source>
</evidence>
<reference evidence="9" key="1">
    <citation type="submission" date="2016-03" db="EMBL/GenBank/DDBJ databases">
        <authorList>
            <person name="Devillers H."/>
        </authorList>
    </citation>
    <scope>NUCLEOTIDE SEQUENCE [LARGE SCALE GENOMIC DNA]</scope>
</reference>
<evidence type="ECO:0000256" key="4">
    <source>
        <dbReference type="ARBA" id="ARBA00023128"/>
    </source>
</evidence>
<protein>
    <recommendedName>
        <fullName evidence="6">Large ribosomal subunit protein mL53</fullName>
    </recommendedName>
    <alternativeName>
        <fullName evidence="7">54S ribosomal protein L44, mitochondrial</fullName>
    </alternativeName>
</protein>
<comment type="subcellular location">
    <subcellularLocation>
        <location evidence="1">Mitochondrion</location>
    </subcellularLocation>
</comment>
<keyword evidence="9" id="KW-1185">Reference proteome</keyword>
<comment type="similarity">
    <text evidence="2">Belongs to the mitochondrion-specific ribosomal protein mL53 family.</text>
</comment>
<dbReference type="Pfam" id="PF10780">
    <property type="entry name" value="MRP_L53"/>
    <property type="match status" value="1"/>
</dbReference>
<dbReference type="GO" id="GO:0003735">
    <property type="term" value="F:structural constituent of ribosome"/>
    <property type="evidence" value="ECO:0007669"/>
    <property type="project" value="TreeGrafter"/>
</dbReference>
<evidence type="ECO:0000313" key="9">
    <source>
        <dbReference type="Proteomes" id="UP000190831"/>
    </source>
</evidence>